<dbReference type="Proteomes" id="UP001307168">
    <property type="component" value="Unassembled WGS sequence"/>
</dbReference>
<dbReference type="EMBL" id="JARNBH010000042">
    <property type="protein sequence ID" value="MEC0276857.1"/>
    <property type="molecule type" value="Genomic_DNA"/>
</dbReference>
<name>A0AAW9NP45_9BACI</name>
<dbReference type="RefSeq" id="WP_367408398.1">
    <property type="nucleotide sequence ID" value="NZ_JARNBH010000042.1"/>
</dbReference>
<sequence>MKKVLLMSIVAMGILTGCGTSDSDMYEEEDTDTFKDAVEQLDTELDQEEQFGDEYSDTH</sequence>
<dbReference type="PROSITE" id="PS51257">
    <property type="entry name" value="PROKAR_LIPOPROTEIN"/>
    <property type="match status" value="1"/>
</dbReference>
<keyword evidence="2" id="KW-1185">Reference proteome</keyword>
<evidence type="ECO:0000313" key="2">
    <source>
        <dbReference type="Proteomes" id="UP001307168"/>
    </source>
</evidence>
<dbReference type="AlphaFoldDB" id="A0AAW9NP45"/>
<reference evidence="1 2" key="1">
    <citation type="submission" date="2023-03" db="EMBL/GenBank/DDBJ databases">
        <title>Bacillus Genome Sequencing.</title>
        <authorList>
            <person name="Dunlap C."/>
        </authorList>
    </citation>
    <scope>NUCLEOTIDE SEQUENCE [LARGE SCALE GENOMIC DNA]</scope>
    <source>
        <strain evidence="1 2">B-41290</strain>
    </source>
</reference>
<gene>
    <name evidence="1" type="ORF">P4706_28105</name>
</gene>
<proteinExistence type="predicted"/>
<organism evidence="1 2">
    <name type="scientific">Peribacillus castrilensis</name>
    <dbReference type="NCBI Taxonomy" id="2897690"/>
    <lineage>
        <taxon>Bacteria</taxon>
        <taxon>Bacillati</taxon>
        <taxon>Bacillota</taxon>
        <taxon>Bacilli</taxon>
        <taxon>Bacillales</taxon>
        <taxon>Bacillaceae</taxon>
        <taxon>Peribacillus</taxon>
    </lineage>
</organism>
<evidence type="ECO:0008006" key="3">
    <source>
        <dbReference type="Google" id="ProtNLM"/>
    </source>
</evidence>
<comment type="caution">
    <text evidence="1">The sequence shown here is derived from an EMBL/GenBank/DDBJ whole genome shotgun (WGS) entry which is preliminary data.</text>
</comment>
<accession>A0AAW9NP45</accession>
<evidence type="ECO:0000313" key="1">
    <source>
        <dbReference type="EMBL" id="MEC0276857.1"/>
    </source>
</evidence>
<protein>
    <recommendedName>
        <fullName evidence="3">Secreted protein</fullName>
    </recommendedName>
</protein>